<organism evidence="2 3">
    <name type="scientific">Methanobrevibacter oralis</name>
    <dbReference type="NCBI Taxonomy" id="66851"/>
    <lineage>
        <taxon>Archaea</taxon>
        <taxon>Methanobacteriati</taxon>
        <taxon>Methanobacteriota</taxon>
        <taxon>Methanomada group</taxon>
        <taxon>Methanobacteria</taxon>
        <taxon>Methanobacteriales</taxon>
        <taxon>Methanobacteriaceae</taxon>
        <taxon>Methanobrevibacter</taxon>
    </lineage>
</organism>
<dbReference type="RefSeq" id="WP_042693815.1">
    <property type="nucleotide sequence ID" value="NZ_CABMAB010000023.1"/>
</dbReference>
<protein>
    <recommendedName>
        <fullName evidence="4">DUF4064 domain-containing protein</fullName>
    </recommendedName>
</protein>
<evidence type="ECO:0008006" key="4">
    <source>
        <dbReference type="Google" id="ProtNLM"/>
    </source>
</evidence>
<keyword evidence="3" id="KW-1185">Reference proteome</keyword>
<dbReference type="PATRIC" id="fig|66851.6.peg.883"/>
<keyword evidence="1" id="KW-1133">Transmembrane helix</keyword>
<name>A0A166BEY9_METOA</name>
<reference evidence="3" key="1">
    <citation type="journal article" date="2016" name="Genome Announc.">
        <title>Draft Genome Sequences of Methanobrevibacter curvatus DSM11111, Methanobrevibacter cuticularis DSM11139, Methanobrevibacter filiformis DSM11501, and Methanobrevibacter oralis DSM7256.</title>
        <authorList>
            <person name="Poehlein A."/>
            <person name="Seedorf H."/>
        </authorList>
    </citation>
    <scope>NUCLEOTIDE SEQUENCE [LARGE SCALE GENOMIC DNA]</scope>
    <source>
        <strain evidence="3">DSM 7256 / JCM 30027 / ZR</strain>
    </source>
</reference>
<comment type="caution">
    <text evidence="2">The sequence shown here is derived from an EMBL/GenBank/DDBJ whole genome shotgun (WGS) entry which is preliminary data.</text>
</comment>
<gene>
    <name evidence="2" type="ORF">MBORA_08040</name>
</gene>
<proteinExistence type="predicted"/>
<dbReference type="EMBL" id="LWMU01000055">
    <property type="protein sequence ID" value="KZX13254.1"/>
    <property type="molecule type" value="Genomic_DNA"/>
</dbReference>
<dbReference type="Proteomes" id="UP000077428">
    <property type="component" value="Unassembled WGS sequence"/>
</dbReference>
<keyword evidence="1" id="KW-0472">Membrane</keyword>
<keyword evidence="1" id="KW-0812">Transmembrane</keyword>
<accession>A0A166BEY9</accession>
<feature type="transmembrane region" description="Helical" evidence="1">
    <location>
        <begin position="12"/>
        <end position="33"/>
    </location>
</feature>
<dbReference type="STRING" id="66851.MBORA_08040"/>
<feature type="transmembrane region" description="Helical" evidence="1">
    <location>
        <begin position="39"/>
        <end position="62"/>
    </location>
</feature>
<evidence type="ECO:0000313" key="3">
    <source>
        <dbReference type="Proteomes" id="UP000077428"/>
    </source>
</evidence>
<feature type="transmembrane region" description="Helical" evidence="1">
    <location>
        <begin position="74"/>
        <end position="104"/>
    </location>
</feature>
<evidence type="ECO:0000256" key="1">
    <source>
        <dbReference type="SAM" id="Phobius"/>
    </source>
</evidence>
<dbReference type="AlphaFoldDB" id="A0A166BEY9"/>
<sequence>MKRVKRTSRTFELIFGIFGTLLSLFSGSFILFIENFARFNAPFVAVLAFLASIIGVVASVYVTEKTEICGIMFIVAAIFLVVGSSHLGVLGALFLLVAGISALFRK</sequence>
<evidence type="ECO:0000313" key="2">
    <source>
        <dbReference type="EMBL" id="KZX13254.1"/>
    </source>
</evidence>